<dbReference type="InterPro" id="IPR002654">
    <property type="entry name" value="Glyco_trans_25"/>
</dbReference>
<evidence type="ECO:0000259" key="1">
    <source>
        <dbReference type="Pfam" id="PF01755"/>
    </source>
</evidence>
<name>A0ABT2NJW5_9RHOB</name>
<dbReference type="Proteomes" id="UP001205601">
    <property type="component" value="Unassembled WGS sequence"/>
</dbReference>
<dbReference type="RefSeq" id="WP_261494448.1">
    <property type="nucleotide sequence ID" value="NZ_JAOCQF010000001.1"/>
</dbReference>
<accession>A0ABT2NJW5</accession>
<sequence>MTNILPASGGRLECYLINLDRAAGRLADMDARLRAAGIGYRRVSAVDGATLPDALPEFSARGYALLHGRRRTPPEIGCYLSHVACARAFLETDADYALILEDDVVPEADLLATIDKACLSAGTWDILRLSSVNSGRKYPYKRLDATRSLAIALTREKGAGAYVVNRKAAQWIITRLLPMRLAYDIAFDLEFLSGLKAAFVWPLPADQNTGYETQIQKRIQTFKLPFYRYLTVFPYRLYLETTRLILRSARLLLNRVRA</sequence>
<reference evidence="3" key="1">
    <citation type="submission" date="2023-07" db="EMBL/GenBank/DDBJ databases">
        <title>Defluviimonas sediminis sp. nov., isolated from mangrove sediment.</title>
        <authorList>
            <person name="Liu L."/>
            <person name="Li J."/>
            <person name="Huang Y."/>
            <person name="Pan J."/>
            <person name="Li M."/>
        </authorList>
    </citation>
    <scope>NUCLEOTIDE SEQUENCE [LARGE SCALE GENOMIC DNA]</scope>
    <source>
        <strain evidence="3">FT324</strain>
    </source>
</reference>
<dbReference type="EMBL" id="JAOCQF010000001">
    <property type="protein sequence ID" value="MCT8329025.1"/>
    <property type="molecule type" value="Genomic_DNA"/>
</dbReference>
<feature type="domain" description="Glycosyl transferase family 25" evidence="1">
    <location>
        <begin position="13"/>
        <end position="185"/>
    </location>
</feature>
<evidence type="ECO:0000313" key="2">
    <source>
        <dbReference type="EMBL" id="MCT8329025.1"/>
    </source>
</evidence>
<organism evidence="2 3">
    <name type="scientific">Albidovulum sediminis</name>
    <dbReference type="NCBI Taxonomy" id="3066345"/>
    <lineage>
        <taxon>Bacteria</taxon>
        <taxon>Pseudomonadati</taxon>
        <taxon>Pseudomonadota</taxon>
        <taxon>Alphaproteobacteria</taxon>
        <taxon>Rhodobacterales</taxon>
        <taxon>Paracoccaceae</taxon>
        <taxon>Albidovulum</taxon>
    </lineage>
</organism>
<protein>
    <submittedName>
        <fullName evidence="2">Glycosyltransferase family 25 protein</fullName>
    </submittedName>
</protein>
<dbReference type="CDD" id="cd06532">
    <property type="entry name" value="Glyco_transf_25"/>
    <property type="match status" value="1"/>
</dbReference>
<proteinExistence type="predicted"/>
<gene>
    <name evidence="2" type="ORF">N5I32_05825</name>
</gene>
<evidence type="ECO:0000313" key="3">
    <source>
        <dbReference type="Proteomes" id="UP001205601"/>
    </source>
</evidence>
<dbReference type="Pfam" id="PF01755">
    <property type="entry name" value="Glyco_transf_25"/>
    <property type="match status" value="1"/>
</dbReference>
<comment type="caution">
    <text evidence="2">The sequence shown here is derived from an EMBL/GenBank/DDBJ whole genome shotgun (WGS) entry which is preliminary data.</text>
</comment>
<keyword evidence="3" id="KW-1185">Reference proteome</keyword>